<feature type="compositionally biased region" description="Basic and acidic residues" evidence="6">
    <location>
        <begin position="672"/>
        <end position="684"/>
    </location>
</feature>
<dbReference type="EMBL" id="KB446556">
    <property type="protein sequence ID" value="EME86104.1"/>
    <property type="molecule type" value="Genomic_DNA"/>
</dbReference>
<evidence type="ECO:0000256" key="2">
    <source>
        <dbReference type="ARBA" id="ARBA00022723"/>
    </source>
</evidence>
<proteinExistence type="predicted"/>
<dbReference type="GO" id="GO:0005938">
    <property type="term" value="C:cell cortex"/>
    <property type="evidence" value="ECO:0007669"/>
    <property type="project" value="UniProtKB-ARBA"/>
</dbReference>
<sequence>MLFYTGTGCGEIPLLRRGKEAAPSTSWTWTWTWIRQIDHVRSSSGSSSLCHPLPNTTLQLAPRACMSSTVCIPAASPFPSISISILRLWLTILKCNQFSSHWTKPRSPVRVGSPLTTTARSTSAISLLLRTTPQRRHLRHTAVALGTAPTLVHHPIEPHCGTCGCRETLSTLLARERANERREARRGNTLALCILTADREQKEAASCLPWTQRALPRRRHHPAAVPAHKRRDRDRDPRLSLSIYTNDYRNGEDVVYPCKGCGEVRMRKKEKHLNLVRLTELSLQSMADLVLAGNRWHIDCFRCNTCGTLLDSDANLLLLGDGSLICNNCTYSCSACGNKIEDLAILTGDQAFCSGCFRCRNCKRKIENLRYARTSQGIFCMSCHESLMARRRKKARTPKQPPPSGTPGAEKALPSLPPGAAVKSAFTPEGEAPSEQYSEGPTPQGHMSPNQRQTTSRNGTALNNFNRDASPLSDDLRRGGFTYGPTLPASTYGESRPSNVSSSVDDDDSGYLPMAFDPTPVTAAPVQQQQQAPIPRKQLSRAADPSPPAQKENQPPRDYFGVNGKSSAKPPSRDASRQDARLGAETASSRSVSTEREPDQTRSSSQSKPSPHILYQEKGRSRKRETSGNNTPVIGSNTASPVVAPEPRERNYKPTTHQLPTDSQALNQNDQDAFKLQDVPDSRRANSRKNSKAGLNSPLVVSPVDKTHREDRSSKPISPVSVSSQNSGINPFDDPRRKETPIPGVTPVQPIPPKHADRGLPLRGDSLAAAALKSKQSTPDLSPPTTTFTSTQVQSAHERNRSVSSVPSSFADARSTLSRDNSLSKAERRSQAPPRTSFDAPPPRAASRPSAPSKSVANDDFIAPRHAPPPPPPVTERHRHNESISTLQSEDRPSMDGLHSPALRSAGLPKYSLDGGFSMEDEMGRILRGELGQPDGRAPGSSSPSVLRKVSNAVKHGRSFSDRAVTQGARSPRNGPMEVGTPTITSPNLNITSPTGLDGLDSLRASLRRAQNHIAELEAEKLALQEKLDAPEIKSVNNELREKRSTMAFLDTQREMVVRELEVMTEHLAKAKDNTQPLDLGSLKTNILRDFATSLQQLKDSMGAQIEDLMHRRNELTDEIGNLIQMKDKGFQEYESLSSKNTQLAQHNNELIRSIQGMYQEYRAPNGTPTGANGLGISGAALKADATSSEVRNLNPVITDPSMPNLLQDPEAESATVLTAPQVVNIRKGGQAKKFNWRRGGEKVAGKVTKGIKGAFVGVEHKPQGSGQYAIGMPYSSTQAVAGSEQSSIASKVTLGDDSKGYGFFNQKNGGIKGGLGHLKNNSSTNLVMDPSGKYLTQVDIMSQLTKSSTLWIRTLCPMRLRAPNGPWHVEIRGMDVEGIYRKSGGAGQVKNVQQGFEKNNNFDISDEDLDIHAVTSALKQYFRKLPTPLITYDVYEALLEAGQFSDREKQATALKAAVESLPDAHRDTLSYLMVHLAKVMGHESKNLMTPLNLAVVFAPTIMRPLSIEREMSDMQVQRTAVQAMLEHHKTTDEYAHLCTPLQYDPPSLRLK</sequence>
<evidence type="ECO:0008006" key="11">
    <source>
        <dbReference type="Google" id="ProtNLM"/>
    </source>
</evidence>
<dbReference type="PANTHER" id="PTHR23176:SF128">
    <property type="entry name" value="RHO GTPASE-ACTIVATING PROTEIN RGD1"/>
    <property type="match status" value="1"/>
</dbReference>
<dbReference type="STRING" id="383855.M3A4Q6"/>
<dbReference type="GeneID" id="19336501"/>
<dbReference type="RefSeq" id="XP_007923499.1">
    <property type="nucleotide sequence ID" value="XM_007925308.1"/>
</dbReference>
<keyword evidence="4" id="KW-0440">LIM domain</keyword>
<dbReference type="InterPro" id="IPR000198">
    <property type="entry name" value="RhoGAP_dom"/>
</dbReference>
<keyword evidence="3 4" id="KW-0862">Zinc</keyword>
<evidence type="ECO:0000256" key="4">
    <source>
        <dbReference type="PROSITE-ProRule" id="PRU00125"/>
    </source>
</evidence>
<feature type="region of interest" description="Disordered" evidence="6">
    <location>
        <begin position="953"/>
        <end position="993"/>
    </location>
</feature>
<evidence type="ECO:0000259" key="8">
    <source>
        <dbReference type="PROSITE" id="PS50238"/>
    </source>
</evidence>
<dbReference type="InterPro" id="IPR050729">
    <property type="entry name" value="Rho-GAP"/>
</dbReference>
<organism evidence="9 10">
    <name type="scientific">Pseudocercospora fijiensis (strain CIRAD86)</name>
    <name type="common">Black leaf streak disease fungus</name>
    <name type="synonym">Mycosphaerella fijiensis</name>
    <dbReference type="NCBI Taxonomy" id="383855"/>
    <lineage>
        <taxon>Eukaryota</taxon>
        <taxon>Fungi</taxon>
        <taxon>Dikarya</taxon>
        <taxon>Ascomycota</taxon>
        <taxon>Pezizomycotina</taxon>
        <taxon>Dothideomycetes</taxon>
        <taxon>Dothideomycetidae</taxon>
        <taxon>Mycosphaerellales</taxon>
        <taxon>Mycosphaerellaceae</taxon>
        <taxon>Pseudocercospora</taxon>
    </lineage>
</organism>
<dbReference type="Gene3D" id="1.10.555.10">
    <property type="entry name" value="Rho GTPase activation protein"/>
    <property type="match status" value="1"/>
</dbReference>
<dbReference type="GO" id="GO:0046872">
    <property type="term" value="F:metal ion binding"/>
    <property type="evidence" value="ECO:0007669"/>
    <property type="project" value="UniProtKB-KW"/>
</dbReference>
<dbReference type="OrthoDB" id="79452at2759"/>
<dbReference type="SUPFAM" id="SSF48350">
    <property type="entry name" value="GTPase activation domain, GAP"/>
    <property type="match status" value="1"/>
</dbReference>
<feature type="compositionally biased region" description="Low complexity" evidence="6">
    <location>
        <begin position="518"/>
        <end position="533"/>
    </location>
</feature>
<feature type="compositionally biased region" description="Polar residues" evidence="6">
    <location>
        <begin position="653"/>
        <end position="671"/>
    </location>
</feature>
<dbReference type="PANTHER" id="PTHR23176">
    <property type="entry name" value="RHO/RAC/CDC GTPASE-ACTIVATING PROTEIN"/>
    <property type="match status" value="1"/>
</dbReference>
<evidence type="ECO:0000256" key="5">
    <source>
        <dbReference type="SAM" id="Coils"/>
    </source>
</evidence>
<protein>
    <recommendedName>
        <fullName evidence="11">RhoGAP-domain-containing protein</fullName>
    </recommendedName>
</protein>
<keyword evidence="5" id="KW-0175">Coiled coil</keyword>
<dbReference type="PROSITE" id="PS50023">
    <property type="entry name" value="LIM_DOMAIN_2"/>
    <property type="match status" value="1"/>
</dbReference>
<feature type="compositionally biased region" description="Polar residues" evidence="6">
    <location>
        <begin position="815"/>
        <end position="824"/>
    </location>
</feature>
<feature type="compositionally biased region" description="Polar residues" evidence="6">
    <location>
        <begin position="488"/>
        <end position="499"/>
    </location>
</feature>
<dbReference type="PROSITE" id="PS50238">
    <property type="entry name" value="RHOGAP"/>
    <property type="match status" value="1"/>
</dbReference>
<evidence type="ECO:0000256" key="1">
    <source>
        <dbReference type="ARBA" id="ARBA00022468"/>
    </source>
</evidence>
<feature type="compositionally biased region" description="Basic and acidic residues" evidence="6">
    <location>
        <begin position="571"/>
        <end position="582"/>
    </location>
</feature>
<evidence type="ECO:0000313" key="10">
    <source>
        <dbReference type="Proteomes" id="UP000016932"/>
    </source>
</evidence>
<dbReference type="Pfam" id="PF00412">
    <property type="entry name" value="LIM"/>
    <property type="match status" value="1"/>
</dbReference>
<keyword evidence="1" id="KW-0343">GTPase activation</keyword>
<feature type="domain" description="LIM zinc-binding" evidence="7">
    <location>
        <begin position="256"/>
        <end position="336"/>
    </location>
</feature>
<feature type="compositionally biased region" description="Low complexity" evidence="6">
    <location>
        <begin position="715"/>
        <end position="724"/>
    </location>
</feature>
<dbReference type="CDD" id="cd00159">
    <property type="entry name" value="RhoGAP"/>
    <property type="match status" value="1"/>
</dbReference>
<reference evidence="9 10" key="1">
    <citation type="journal article" date="2012" name="PLoS Pathog.">
        <title>Diverse lifestyles and strategies of plant pathogenesis encoded in the genomes of eighteen Dothideomycetes fungi.</title>
        <authorList>
            <person name="Ohm R.A."/>
            <person name="Feau N."/>
            <person name="Henrissat B."/>
            <person name="Schoch C.L."/>
            <person name="Horwitz B.A."/>
            <person name="Barry K.W."/>
            <person name="Condon B.J."/>
            <person name="Copeland A.C."/>
            <person name="Dhillon B."/>
            <person name="Glaser F."/>
            <person name="Hesse C.N."/>
            <person name="Kosti I."/>
            <person name="LaButti K."/>
            <person name="Lindquist E.A."/>
            <person name="Lucas S."/>
            <person name="Salamov A.A."/>
            <person name="Bradshaw R.E."/>
            <person name="Ciuffetti L."/>
            <person name="Hamelin R.C."/>
            <person name="Kema G.H.J."/>
            <person name="Lawrence C."/>
            <person name="Scott J.A."/>
            <person name="Spatafora J.W."/>
            <person name="Turgeon B.G."/>
            <person name="de Wit P.J.G.M."/>
            <person name="Zhong S."/>
            <person name="Goodwin S.B."/>
            <person name="Grigoriev I.V."/>
        </authorList>
    </citation>
    <scope>NUCLEOTIDE SEQUENCE [LARGE SCALE GENOMIC DNA]</scope>
    <source>
        <strain evidence="9 10">CIRAD86</strain>
    </source>
</reference>
<dbReference type="InterPro" id="IPR008936">
    <property type="entry name" value="Rho_GTPase_activation_prot"/>
</dbReference>
<evidence type="ECO:0000256" key="6">
    <source>
        <dbReference type="SAM" id="MobiDB-lite"/>
    </source>
</evidence>
<feature type="compositionally biased region" description="Polar residues" evidence="6">
    <location>
        <begin position="627"/>
        <end position="640"/>
    </location>
</feature>
<keyword evidence="2 4" id="KW-0479">Metal-binding</keyword>
<feature type="region of interest" description="Disordered" evidence="6">
    <location>
        <begin position="391"/>
        <end position="909"/>
    </location>
</feature>
<dbReference type="eggNOG" id="KOG1704">
    <property type="taxonomic scope" value="Eukaryota"/>
</dbReference>
<dbReference type="Proteomes" id="UP000016932">
    <property type="component" value="Unassembled WGS sequence"/>
</dbReference>
<dbReference type="CDD" id="cd09395">
    <property type="entry name" value="LIM2_Rga"/>
    <property type="match status" value="1"/>
</dbReference>
<feature type="compositionally biased region" description="Polar residues" evidence="6">
    <location>
        <begin position="435"/>
        <end position="467"/>
    </location>
</feature>
<dbReference type="Pfam" id="PF00620">
    <property type="entry name" value="RhoGAP"/>
    <property type="match status" value="1"/>
</dbReference>
<dbReference type="HOGENOM" id="CLU_003874_0_0_1"/>
<feature type="compositionally biased region" description="Polar residues" evidence="6">
    <location>
        <begin position="982"/>
        <end position="993"/>
    </location>
</feature>
<evidence type="ECO:0000256" key="3">
    <source>
        <dbReference type="ARBA" id="ARBA00022833"/>
    </source>
</evidence>
<accession>M3A4Q6</accession>
<evidence type="ECO:0000259" key="7">
    <source>
        <dbReference type="PROSITE" id="PS50023"/>
    </source>
</evidence>
<gene>
    <name evidence="9" type="ORF">MYCFIDRAFT_206708</name>
</gene>
<dbReference type="InterPro" id="IPR001781">
    <property type="entry name" value="Znf_LIM"/>
</dbReference>
<dbReference type="SMART" id="SM00132">
    <property type="entry name" value="LIM"/>
    <property type="match status" value="2"/>
</dbReference>
<dbReference type="GO" id="GO:0007165">
    <property type="term" value="P:signal transduction"/>
    <property type="evidence" value="ECO:0007669"/>
    <property type="project" value="InterPro"/>
</dbReference>
<feature type="coiled-coil region" evidence="5">
    <location>
        <begin position="1099"/>
        <end position="1126"/>
    </location>
</feature>
<evidence type="ECO:0000313" key="9">
    <source>
        <dbReference type="EMBL" id="EME86104.1"/>
    </source>
</evidence>
<feature type="compositionally biased region" description="Basic and acidic residues" evidence="6">
    <location>
        <begin position="705"/>
        <end position="714"/>
    </location>
</feature>
<feature type="domain" description="Rho-GAP" evidence="8">
    <location>
        <begin position="1343"/>
        <end position="1533"/>
    </location>
</feature>
<dbReference type="KEGG" id="pfj:MYCFIDRAFT_206708"/>
<feature type="compositionally biased region" description="Polar residues" evidence="6">
    <location>
        <begin position="776"/>
        <end position="795"/>
    </location>
</feature>
<dbReference type="VEuPathDB" id="FungiDB:MYCFIDRAFT_206708"/>
<keyword evidence="10" id="KW-1185">Reference proteome</keyword>
<feature type="coiled-coil region" evidence="5">
    <location>
        <begin position="1000"/>
        <end position="1053"/>
    </location>
</feature>
<dbReference type="Gene3D" id="2.10.110.10">
    <property type="entry name" value="Cysteine Rich Protein"/>
    <property type="match status" value="2"/>
</dbReference>
<name>M3A4Q6_PSEFD</name>
<dbReference type="GO" id="GO:0005096">
    <property type="term" value="F:GTPase activator activity"/>
    <property type="evidence" value="ECO:0007669"/>
    <property type="project" value="UniProtKB-KW"/>
</dbReference>
<dbReference type="eggNOG" id="KOG1453">
    <property type="taxonomic scope" value="Eukaryota"/>
</dbReference>
<feature type="compositionally biased region" description="Low complexity" evidence="6">
    <location>
        <begin position="766"/>
        <end position="775"/>
    </location>
</feature>
<dbReference type="SMART" id="SM00324">
    <property type="entry name" value="RhoGAP"/>
    <property type="match status" value="1"/>
</dbReference>